<keyword evidence="3" id="KW-0732">Signal</keyword>
<keyword evidence="2" id="KW-1133">Transmembrane helix</keyword>
<sequence>MNDLKKIFGCLWLMVLAFGLSGSLALAQTAARVYLQPVNPAAGVLTVEVMAENVTNLYGAEFRIKYDPAVVSVQDVQTDQAGIQIEPGSLLPVTQGFVVANQVKPEEGTITFALTLLNPAPAVSGSGPLARIMFNVLQDSPSTIDLEHVKLVSVDLQTIPTQVAGLTIGRQPPEQQPAAGPPATNLPPTSGGSEFPWWIVAAFILLVGFLTLAGLIALGWGRSDINLTPAQVPVRQPVRPSGRRPSAFRPPTFE</sequence>
<dbReference type="InterPro" id="IPR008965">
    <property type="entry name" value="CBM2/CBM3_carb-bd_dom_sf"/>
</dbReference>
<reference evidence="5" key="1">
    <citation type="journal article" date="2005" name="Environ. Microbiol.">
        <title>Genetic and functional properties of uncultivated thermophilic crenarchaeotes from a subsurface gold mine as revealed by analysis of genome fragments.</title>
        <authorList>
            <person name="Nunoura T."/>
            <person name="Hirayama H."/>
            <person name="Takami H."/>
            <person name="Oida H."/>
            <person name="Nishi S."/>
            <person name="Shimamura S."/>
            <person name="Suzuki Y."/>
            <person name="Inagaki F."/>
            <person name="Takai K."/>
            <person name="Nealson K.H."/>
            <person name="Horikoshi K."/>
        </authorList>
    </citation>
    <scope>NUCLEOTIDE SEQUENCE</scope>
</reference>
<feature type="domain" description="Cohesin" evidence="4">
    <location>
        <begin position="43"/>
        <end position="144"/>
    </location>
</feature>
<feature type="compositionally biased region" description="Low complexity" evidence="1">
    <location>
        <begin position="234"/>
        <end position="245"/>
    </location>
</feature>
<proteinExistence type="predicted"/>
<dbReference type="GO" id="GO:0030246">
    <property type="term" value="F:carbohydrate binding"/>
    <property type="evidence" value="ECO:0007669"/>
    <property type="project" value="InterPro"/>
</dbReference>
<feature type="signal peptide" evidence="3">
    <location>
        <begin position="1"/>
        <end position="27"/>
    </location>
</feature>
<dbReference type="InterPro" id="IPR002102">
    <property type="entry name" value="Cohesin_dom"/>
</dbReference>
<evidence type="ECO:0000259" key="4">
    <source>
        <dbReference type="Pfam" id="PF00963"/>
    </source>
</evidence>
<evidence type="ECO:0000256" key="1">
    <source>
        <dbReference type="SAM" id="MobiDB-lite"/>
    </source>
</evidence>
<evidence type="ECO:0000256" key="3">
    <source>
        <dbReference type="SAM" id="SignalP"/>
    </source>
</evidence>
<dbReference type="CDD" id="cd08547">
    <property type="entry name" value="Type_II_cohesin"/>
    <property type="match status" value="1"/>
</dbReference>
<feature type="region of interest" description="Disordered" evidence="1">
    <location>
        <begin position="234"/>
        <end position="254"/>
    </location>
</feature>
<feature type="compositionally biased region" description="Low complexity" evidence="1">
    <location>
        <begin position="171"/>
        <end position="183"/>
    </location>
</feature>
<feature type="chain" id="PRO_5003598409" description="Cohesin domain-containing protein" evidence="3">
    <location>
        <begin position="28"/>
        <end position="254"/>
    </location>
</feature>
<dbReference type="GO" id="GO:0000272">
    <property type="term" value="P:polysaccharide catabolic process"/>
    <property type="evidence" value="ECO:0007669"/>
    <property type="project" value="InterPro"/>
</dbReference>
<keyword evidence="2" id="KW-0812">Transmembrane</keyword>
<reference evidence="5" key="2">
    <citation type="journal article" date="2012" name="PLoS ONE">
        <title>A Deeply Branching Thermophilic Bacterium with an Ancient Acetyl-CoA Pathway Dominates a Subsurface Ecosystem.</title>
        <authorList>
            <person name="Takami H."/>
            <person name="Noguchi H."/>
            <person name="Takaki Y."/>
            <person name="Uchiyama I."/>
            <person name="Toyoda A."/>
            <person name="Nishi S."/>
            <person name="Chee G.-J."/>
            <person name="Arai W."/>
            <person name="Nunoura T."/>
            <person name="Itoh T."/>
            <person name="Hattori M."/>
            <person name="Takai K."/>
        </authorList>
    </citation>
    <scope>NUCLEOTIDE SEQUENCE</scope>
</reference>
<dbReference type="SUPFAM" id="SSF49384">
    <property type="entry name" value="Carbohydrate-binding domain"/>
    <property type="match status" value="1"/>
</dbReference>
<gene>
    <name evidence="5" type="ORF">HGMM_F51E07C08</name>
</gene>
<feature type="region of interest" description="Disordered" evidence="1">
    <location>
        <begin position="169"/>
        <end position="188"/>
    </location>
</feature>
<evidence type="ECO:0000256" key="2">
    <source>
        <dbReference type="SAM" id="Phobius"/>
    </source>
</evidence>
<evidence type="ECO:0000313" key="5">
    <source>
        <dbReference type="EMBL" id="BAL57563.1"/>
    </source>
</evidence>
<dbReference type="Pfam" id="PF00963">
    <property type="entry name" value="Cohesin"/>
    <property type="match status" value="1"/>
</dbReference>
<dbReference type="EMBL" id="AP011779">
    <property type="protein sequence ID" value="BAL57563.1"/>
    <property type="molecule type" value="Genomic_DNA"/>
</dbReference>
<dbReference type="Gene3D" id="2.60.40.680">
    <property type="match status" value="1"/>
</dbReference>
<keyword evidence="2" id="KW-0472">Membrane</keyword>
<protein>
    <recommendedName>
        <fullName evidence="4">Cohesin domain-containing protein</fullName>
    </recommendedName>
</protein>
<accession>H5SN27</accession>
<organism evidence="5">
    <name type="scientific">uncultured Chloroflexota bacterium</name>
    <dbReference type="NCBI Taxonomy" id="166587"/>
    <lineage>
        <taxon>Bacteria</taxon>
        <taxon>Bacillati</taxon>
        <taxon>Chloroflexota</taxon>
        <taxon>environmental samples</taxon>
    </lineage>
</organism>
<feature type="transmembrane region" description="Helical" evidence="2">
    <location>
        <begin position="195"/>
        <end position="218"/>
    </location>
</feature>
<name>H5SN27_9CHLR</name>
<dbReference type="AlphaFoldDB" id="H5SN27"/>